<dbReference type="InterPro" id="IPR052895">
    <property type="entry name" value="HetReg/Transcr_Mod"/>
</dbReference>
<comment type="caution">
    <text evidence="2">The sequence shown here is derived from an EMBL/GenBank/DDBJ whole genome shotgun (WGS) entry which is preliminary data.</text>
</comment>
<dbReference type="PANTHER" id="PTHR24148">
    <property type="entry name" value="ANKYRIN REPEAT DOMAIN-CONTAINING PROTEIN 39 HOMOLOG-RELATED"/>
    <property type="match status" value="1"/>
</dbReference>
<organism evidence="2 3">
    <name type="scientific">Patellaria atrata CBS 101060</name>
    <dbReference type="NCBI Taxonomy" id="1346257"/>
    <lineage>
        <taxon>Eukaryota</taxon>
        <taxon>Fungi</taxon>
        <taxon>Dikarya</taxon>
        <taxon>Ascomycota</taxon>
        <taxon>Pezizomycotina</taxon>
        <taxon>Dothideomycetes</taxon>
        <taxon>Dothideomycetes incertae sedis</taxon>
        <taxon>Patellariales</taxon>
        <taxon>Patellariaceae</taxon>
        <taxon>Patellaria</taxon>
    </lineage>
</organism>
<dbReference type="Proteomes" id="UP000799429">
    <property type="component" value="Unassembled WGS sequence"/>
</dbReference>
<name>A0A9P4S7I7_9PEZI</name>
<dbReference type="InterPro" id="IPR010730">
    <property type="entry name" value="HET"/>
</dbReference>
<dbReference type="PANTHER" id="PTHR24148:SF64">
    <property type="entry name" value="HETEROKARYON INCOMPATIBILITY DOMAIN-CONTAINING PROTEIN"/>
    <property type="match status" value="1"/>
</dbReference>
<proteinExistence type="predicted"/>
<feature type="domain" description="Heterokaryon incompatibility" evidence="1">
    <location>
        <begin position="45"/>
        <end position="203"/>
    </location>
</feature>
<protein>
    <submittedName>
        <fullName evidence="2">HET-domain-containing protein</fullName>
    </submittedName>
</protein>
<dbReference type="Pfam" id="PF06985">
    <property type="entry name" value="HET"/>
    <property type="match status" value="1"/>
</dbReference>
<dbReference type="EMBL" id="MU006103">
    <property type="protein sequence ID" value="KAF2836615.1"/>
    <property type="molecule type" value="Genomic_DNA"/>
</dbReference>
<dbReference type="AlphaFoldDB" id="A0A9P4S7I7"/>
<evidence type="ECO:0000313" key="2">
    <source>
        <dbReference type="EMBL" id="KAF2836615.1"/>
    </source>
</evidence>
<evidence type="ECO:0000259" key="1">
    <source>
        <dbReference type="Pfam" id="PF06985"/>
    </source>
</evidence>
<dbReference type="Pfam" id="PF26639">
    <property type="entry name" value="Het-6_barrel"/>
    <property type="match status" value="1"/>
</dbReference>
<evidence type="ECO:0000313" key="3">
    <source>
        <dbReference type="Proteomes" id="UP000799429"/>
    </source>
</evidence>
<gene>
    <name evidence="2" type="ORF">M501DRAFT_1018956</name>
</gene>
<keyword evidence="3" id="KW-1185">Reference proteome</keyword>
<accession>A0A9P4S7I7</accession>
<dbReference type="OrthoDB" id="5416609at2759"/>
<reference evidence="2" key="1">
    <citation type="journal article" date="2020" name="Stud. Mycol.">
        <title>101 Dothideomycetes genomes: a test case for predicting lifestyles and emergence of pathogens.</title>
        <authorList>
            <person name="Haridas S."/>
            <person name="Albert R."/>
            <person name="Binder M."/>
            <person name="Bloem J."/>
            <person name="Labutti K."/>
            <person name="Salamov A."/>
            <person name="Andreopoulos B."/>
            <person name="Baker S."/>
            <person name="Barry K."/>
            <person name="Bills G."/>
            <person name="Bluhm B."/>
            <person name="Cannon C."/>
            <person name="Castanera R."/>
            <person name="Culley D."/>
            <person name="Daum C."/>
            <person name="Ezra D."/>
            <person name="Gonzalez J."/>
            <person name="Henrissat B."/>
            <person name="Kuo A."/>
            <person name="Liang C."/>
            <person name="Lipzen A."/>
            <person name="Lutzoni F."/>
            <person name="Magnuson J."/>
            <person name="Mondo S."/>
            <person name="Nolan M."/>
            <person name="Ohm R."/>
            <person name="Pangilinan J."/>
            <person name="Park H.-J."/>
            <person name="Ramirez L."/>
            <person name="Alfaro M."/>
            <person name="Sun H."/>
            <person name="Tritt A."/>
            <person name="Yoshinaga Y."/>
            <person name="Zwiers L.-H."/>
            <person name="Turgeon B."/>
            <person name="Goodwin S."/>
            <person name="Spatafora J."/>
            <person name="Crous P."/>
            <person name="Grigoriev I."/>
        </authorList>
    </citation>
    <scope>NUCLEOTIDE SEQUENCE</scope>
    <source>
        <strain evidence="2">CBS 101060</strain>
    </source>
</reference>
<sequence length="648" mass="74588">MSIYEPLTSNLEKRSIRILTLLPESLGYEIQTVLEIVGLDDGYQYEAVSYSWGPSTPKYRIKCNGISVEVYPNLFKALKRFRDPKDARHLWIDALCIDQSNVEEKNKQIPMMRDIYQRAKQTLIWLGEGNARTQAGLSMVPSFIHAQELRLRNNDSRPWHSLSHSDWERYHLPDPNLGHWNVYEAFAEVWASDWFGRVWIIQEQAVSSNCIIFCGVYWVSWETFTSIFDLFANLAIYRRMSGKQNAINNVMSLLVSRKQFSEGKLQPLMWHLTSHFGSQSTNPRDKIYALCGISSDTGPEGLNVRFDYGSEVSKIYTNIAILHLEKYRTFEILEVPRHMKRSGVDGLPTWCPDWSIQDALTAPLRINCLKEFLDDFSPQTFVDSDWYNYDSGKGSVPCFSVSADHRRLMVRAVRVCRLEFVGELCDLKDADPPKATPQESGTYFKEKLDRLKRKGHLFQHWAYDIARTKKESLYPTGESMLDCFAITLIAGTHQKHSIVIKYFQHWWKNFLMLGRLPDNLILSAIYIQMWSSFRTFSSILKFKHSHIETQSIRSANAQTYDQLIAVCNQRRLARTDNGLLALVPGPAMKGDEVVIFAGGKAPFIVRRRMETPLQTCGSEFAFVGEAYVYGIMNGEAFDTTRLEDITLI</sequence>